<protein>
    <submittedName>
        <fullName evidence="2">ATP-dependent nuclease subunit B</fullName>
    </submittedName>
</protein>
<reference evidence="2 3" key="1">
    <citation type="submission" date="2019-02" db="EMBL/GenBank/DDBJ databases">
        <title>Novel genomic isolates of S. pyogenes and S. dysgalactiae subsp. equisimilis associated to necrotising fasciitis (NSTI).</title>
        <authorList>
            <person name="Barrantes I."/>
        </authorList>
    </citation>
    <scope>NUCLEOTIDE SEQUENCE [LARGE SCALE GENOMIC DNA]</scope>
    <source>
        <strain evidence="2 3">SPY5003</strain>
    </source>
</reference>
<dbReference type="EMBL" id="SJLI01000344">
    <property type="protein sequence ID" value="TYK91391.1"/>
    <property type="molecule type" value="Genomic_DNA"/>
</dbReference>
<accession>A0A5S4T5M5</accession>
<dbReference type="InterPro" id="IPR027417">
    <property type="entry name" value="P-loop_NTPase"/>
</dbReference>
<evidence type="ECO:0000313" key="2">
    <source>
        <dbReference type="EMBL" id="TYK91391.1"/>
    </source>
</evidence>
<dbReference type="Pfam" id="PF21445">
    <property type="entry name" value="ADDB_N"/>
    <property type="match status" value="1"/>
</dbReference>
<sequence length="133" mass="15403">MKLIYTEMTYSMTDILVAEARQAASRGHRVFYLAPNSLSFEKEREVLNLLPERGSFSITVTRFAQMARYFTFSNSESKQALDETALAMIFYRVLMHLTPEDLPVYGRLKDDPAFIKQLIDLYQELKTANLSVY</sequence>
<evidence type="ECO:0000313" key="3">
    <source>
        <dbReference type="Proteomes" id="UP000325300"/>
    </source>
</evidence>
<comment type="caution">
    <text evidence="2">The sequence shown here is derived from an EMBL/GenBank/DDBJ whole genome shotgun (WGS) entry which is preliminary data.</text>
</comment>
<dbReference type="InterPro" id="IPR049035">
    <property type="entry name" value="ADDB_N"/>
</dbReference>
<gene>
    <name evidence="2" type="ORF">E0F67_10920</name>
</gene>
<feature type="non-terminal residue" evidence="2">
    <location>
        <position position="133"/>
    </location>
</feature>
<feature type="domain" description="ATP-dependent helicase/deoxyribonuclease subunit B N-terminal" evidence="1">
    <location>
        <begin position="19"/>
        <end position="131"/>
    </location>
</feature>
<organism evidence="2 3">
    <name type="scientific">Streptococcus pyogenes</name>
    <dbReference type="NCBI Taxonomy" id="1314"/>
    <lineage>
        <taxon>Bacteria</taxon>
        <taxon>Bacillati</taxon>
        <taxon>Bacillota</taxon>
        <taxon>Bacilli</taxon>
        <taxon>Lactobacillales</taxon>
        <taxon>Streptococcaceae</taxon>
        <taxon>Streptococcus</taxon>
    </lineage>
</organism>
<proteinExistence type="predicted"/>
<name>A0A5S4T5M5_STRPY</name>
<evidence type="ECO:0000259" key="1">
    <source>
        <dbReference type="Pfam" id="PF21445"/>
    </source>
</evidence>
<dbReference type="AlphaFoldDB" id="A0A5S4T5M5"/>
<dbReference type="Proteomes" id="UP000325300">
    <property type="component" value="Unassembled WGS sequence"/>
</dbReference>
<dbReference type="Gene3D" id="3.40.50.300">
    <property type="entry name" value="P-loop containing nucleotide triphosphate hydrolases"/>
    <property type="match status" value="1"/>
</dbReference>